<evidence type="ECO:0000256" key="1">
    <source>
        <dbReference type="SAM" id="Phobius"/>
    </source>
</evidence>
<keyword evidence="1" id="KW-1133">Transmembrane helix</keyword>
<keyword evidence="1" id="KW-0472">Membrane</keyword>
<organism evidence="2 3">
    <name type="scientific">Planococcus koreensis</name>
    <dbReference type="NCBI Taxonomy" id="112331"/>
    <lineage>
        <taxon>Bacteria</taxon>
        <taxon>Bacillati</taxon>
        <taxon>Bacillota</taxon>
        <taxon>Bacilli</taxon>
        <taxon>Bacillales</taxon>
        <taxon>Caryophanaceae</taxon>
        <taxon>Planococcus</taxon>
    </lineage>
</organism>
<gene>
    <name evidence="2" type="ORF">HNQ44_003268</name>
</gene>
<dbReference type="EMBL" id="JACHHE010000013">
    <property type="protein sequence ID" value="MBB5181794.1"/>
    <property type="molecule type" value="Genomic_DNA"/>
</dbReference>
<reference evidence="2 3" key="1">
    <citation type="submission" date="2020-08" db="EMBL/GenBank/DDBJ databases">
        <title>Genomic Encyclopedia of Type Strains, Phase IV (KMG-IV): sequencing the most valuable type-strain genomes for metagenomic binning, comparative biology and taxonomic classification.</title>
        <authorList>
            <person name="Goeker M."/>
        </authorList>
    </citation>
    <scope>NUCLEOTIDE SEQUENCE [LARGE SCALE GENOMIC DNA]</scope>
    <source>
        <strain evidence="2 3">DSM 15895</strain>
    </source>
</reference>
<evidence type="ECO:0000313" key="2">
    <source>
        <dbReference type="EMBL" id="MBB5181794.1"/>
    </source>
</evidence>
<sequence>MLYGVTVTLGFMVVIFLFFFTLMYFLRKELHTHDAEHVDPLPEKKY</sequence>
<dbReference type="Proteomes" id="UP000525923">
    <property type="component" value="Unassembled WGS sequence"/>
</dbReference>
<protein>
    <submittedName>
        <fullName evidence="2">Uncharacterized protein</fullName>
    </submittedName>
</protein>
<proteinExistence type="predicted"/>
<accession>A0A7W8FTR0</accession>
<feature type="transmembrane region" description="Helical" evidence="1">
    <location>
        <begin position="6"/>
        <end position="26"/>
    </location>
</feature>
<dbReference type="AlphaFoldDB" id="A0A7W8FTR0"/>
<name>A0A7W8FTR0_9BACL</name>
<comment type="caution">
    <text evidence="2">The sequence shown here is derived from an EMBL/GenBank/DDBJ whole genome shotgun (WGS) entry which is preliminary data.</text>
</comment>
<keyword evidence="3" id="KW-1185">Reference proteome</keyword>
<keyword evidence="1" id="KW-0812">Transmembrane</keyword>
<evidence type="ECO:0000313" key="3">
    <source>
        <dbReference type="Proteomes" id="UP000525923"/>
    </source>
</evidence>